<sequence length="84" mass="9387">SQLLAIWRRRKWLIVGCVGGAVLLGLVLTLLVTPKYTASTTIEIQREGSNAISVSNNDTKTNFVDQEFYETQYGLLRSEALAKR</sequence>
<accession>A0AAW4WY02</accession>
<evidence type="ECO:0000256" key="5">
    <source>
        <dbReference type="ARBA" id="ARBA00022989"/>
    </source>
</evidence>
<keyword evidence="6 7" id="KW-0472">Membrane</keyword>
<keyword evidence="5 7" id="KW-1133">Transmembrane helix</keyword>
<comment type="caution">
    <text evidence="9">The sequence shown here is derived from an EMBL/GenBank/DDBJ whole genome shotgun (WGS) entry which is preliminary data.</text>
</comment>
<dbReference type="Pfam" id="PF02706">
    <property type="entry name" value="Wzz"/>
    <property type="match status" value="1"/>
</dbReference>
<dbReference type="PANTHER" id="PTHR32309">
    <property type="entry name" value="TYROSINE-PROTEIN KINASE"/>
    <property type="match status" value="1"/>
</dbReference>
<evidence type="ECO:0000313" key="10">
    <source>
        <dbReference type="Proteomes" id="UP001197847"/>
    </source>
</evidence>
<dbReference type="InterPro" id="IPR050445">
    <property type="entry name" value="Bact_polysacc_biosynth/exp"/>
</dbReference>
<comment type="subcellular location">
    <subcellularLocation>
        <location evidence="1">Cell membrane</location>
        <topology evidence="1">Multi-pass membrane protein</topology>
    </subcellularLocation>
</comment>
<protein>
    <recommendedName>
        <fullName evidence="8">Polysaccharide chain length determinant N-terminal domain-containing protein</fullName>
    </recommendedName>
</protein>
<gene>
    <name evidence="9" type="ORF">LK487_18125</name>
</gene>
<feature type="transmembrane region" description="Helical" evidence="7">
    <location>
        <begin position="12"/>
        <end position="32"/>
    </location>
</feature>
<dbReference type="InterPro" id="IPR003856">
    <property type="entry name" value="LPS_length_determ_N"/>
</dbReference>
<dbReference type="AlphaFoldDB" id="A0AAW4WY02"/>
<evidence type="ECO:0000259" key="8">
    <source>
        <dbReference type="Pfam" id="PF02706"/>
    </source>
</evidence>
<comment type="similarity">
    <text evidence="2">Belongs to the CpsC/CapA family.</text>
</comment>
<keyword evidence="3" id="KW-1003">Cell membrane</keyword>
<name>A0AAW4WY02_9FIRM</name>
<evidence type="ECO:0000256" key="2">
    <source>
        <dbReference type="ARBA" id="ARBA00006683"/>
    </source>
</evidence>
<dbReference type="GO" id="GO:0005886">
    <property type="term" value="C:plasma membrane"/>
    <property type="evidence" value="ECO:0007669"/>
    <property type="project" value="UniProtKB-SubCell"/>
</dbReference>
<reference evidence="9" key="1">
    <citation type="submission" date="2021-10" db="EMBL/GenBank/DDBJ databases">
        <title>Collection of gut derived symbiotic bacterial strains cultured from healthy donors.</title>
        <authorList>
            <person name="Lin H."/>
            <person name="Littmann E."/>
            <person name="Claire K."/>
            <person name="Pamer E."/>
        </authorList>
    </citation>
    <scope>NUCLEOTIDE SEQUENCE</scope>
    <source>
        <strain evidence="9">MSK.22.92</strain>
    </source>
</reference>
<dbReference type="Proteomes" id="UP001197847">
    <property type="component" value="Unassembled WGS sequence"/>
</dbReference>
<feature type="non-terminal residue" evidence="9">
    <location>
        <position position="84"/>
    </location>
</feature>
<feature type="domain" description="Polysaccharide chain length determinant N-terminal" evidence="8">
    <location>
        <begin position="2"/>
        <end position="82"/>
    </location>
</feature>
<organism evidence="9 10">
    <name type="scientific">Agathobacter rectalis</name>
    <dbReference type="NCBI Taxonomy" id="39491"/>
    <lineage>
        <taxon>Bacteria</taxon>
        <taxon>Bacillati</taxon>
        <taxon>Bacillota</taxon>
        <taxon>Clostridia</taxon>
        <taxon>Lachnospirales</taxon>
        <taxon>Lachnospiraceae</taxon>
        <taxon>Agathobacter</taxon>
    </lineage>
</organism>
<keyword evidence="4 7" id="KW-0812">Transmembrane</keyword>
<evidence type="ECO:0000256" key="6">
    <source>
        <dbReference type="ARBA" id="ARBA00023136"/>
    </source>
</evidence>
<evidence type="ECO:0000256" key="3">
    <source>
        <dbReference type="ARBA" id="ARBA00022475"/>
    </source>
</evidence>
<dbReference type="GO" id="GO:0004713">
    <property type="term" value="F:protein tyrosine kinase activity"/>
    <property type="evidence" value="ECO:0007669"/>
    <property type="project" value="TreeGrafter"/>
</dbReference>
<dbReference type="PANTHER" id="PTHR32309:SF13">
    <property type="entry name" value="FERRIC ENTEROBACTIN TRANSPORT PROTEIN FEPE"/>
    <property type="match status" value="1"/>
</dbReference>
<evidence type="ECO:0000313" key="9">
    <source>
        <dbReference type="EMBL" id="MCC2748890.1"/>
    </source>
</evidence>
<proteinExistence type="inferred from homology"/>
<evidence type="ECO:0000256" key="4">
    <source>
        <dbReference type="ARBA" id="ARBA00022692"/>
    </source>
</evidence>
<feature type="non-terminal residue" evidence="9">
    <location>
        <position position="1"/>
    </location>
</feature>
<evidence type="ECO:0000256" key="7">
    <source>
        <dbReference type="SAM" id="Phobius"/>
    </source>
</evidence>
<dbReference type="EMBL" id="JAJFBX010000285">
    <property type="protein sequence ID" value="MCC2748890.1"/>
    <property type="molecule type" value="Genomic_DNA"/>
</dbReference>
<evidence type="ECO:0000256" key="1">
    <source>
        <dbReference type="ARBA" id="ARBA00004651"/>
    </source>
</evidence>
<dbReference type="RefSeq" id="WP_306783797.1">
    <property type="nucleotide sequence ID" value="NZ_JAJFBX010000285.1"/>
</dbReference>